<dbReference type="Proteomes" id="UP000319852">
    <property type="component" value="Chromosome"/>
</dbReference>
<evidence type="ECO:0000256" key="5">
    <source>
        <dbReference type="ARBA" id="ARBA00023002"/>
    </source>
</evidence>
<keyword evidence="5 8" id="KW-0560">Oxidoreductase</keyword>
<dbReference type="InterPro" id="IPR036343">
    <property type="entry name" value="GluRdtase_N_sf"/>
</dbReference>
<dbReference type="FunFam" id="3.30.460.30:FF:000001">
    <property type="entry name" value="Glutamyl-tRNA reductase"/>
    <property type="match status" value="1"/>
</dbReference>
<evidence type="ECO:0000256" key="8">
    <source>
        <dbReference type="HAMAP-Rule" id="MF_00087"/>
    </source>
</evidence>
<evidence type="ECO:0000256" key="6">
    <source>
        <dbReference type="ARBA" id="ARBA00023244"/>
    </source>
</evidence>
<dbReference type="InterPro" id="IPR000343">
    <property type="entry name" value="4pyrrol_synth_GluRdtase"/>
</dbReference>
<evidence type="ECO:0000256" key="13">
    <source>
        <dbReference type="RuleBase" id="RU000584"/>
    </source>
</evidence>
<comment type="miscellaneous">
    <text evidence="8">During catalysis, the active site Cys acts as a nucleophile attacking the alpha-carbonyl group of tRNA-bound glutamate with the formation of a thioester intermediate between enzyme and glutamate, and the concomitant release of tRNA(Glu). The thioester intermediate is finally reduced by direct hydride transfer from NADPH, to form the product GSA.</text>
</comment>
<dbReference type="EC" id="1.2.1.70" evidence="3 8"/>
<dbReference type="InterPro" id="IPR006151">
    <property type="entry name" value="Shikm_DH/Glu-tRNA_Rdtase"/>
</dbReference>
<dbReference type="PIRSF" id="PIRSF000445">
    <property type="entry name" value="4pyrrol_synth_GluRdtase"/>
    <property type="match status" value="1"/>
</dbReference>
<evidence type="ECO:0000256" key="4">
    <source>
        <dbReference type="ARBA" id="ARBA00022857"/>
    </source>
</evidence>
<keyword evidence="4 8" id="KW-0521">NADP</keyword>
<dbReference type="Pfam" id="PF00745">
    <property type="entry name" value="GlutR_dimer"/>
    <property type="match status" value="1"/>
</dbReference>
<dbReference type="InterPro" id="IPR015895">
    <property type="entry name" value="4pyrrol_synth_GluRdtase_N"/>
</dbReference>
<evidence type="ECO:0000259" key="16">
    <source>
        <dbReference type="Pfam" id="PF05201"/>
    </source>
</evidence>
<feature type="domain" description="Tetrapyrrole biosynthesis glutamyl-tRNA reductase dimerisation" evidence="14">
    <location>
        <begin position="325"/>
        <end position="423"/>
    </location>
</feature>
<dbReference type="Gene3D" id="3.40.50.720">
    <property type="entry name" value="NAD(P)-binding Rossmann-like Domain"/>
    <property type="match status" value="1"/>
</dbReference>
<accession>A0A517N3B6</accession>
<dbReference type="InterPro" id="IPR036453">
    <property type="entry name" value="GluRdtase_dimer_dom_sf"/>
</dbReference>
<dbReference type="SUPFAM" id="SSF69742">
    <property type="entry name" value="Glutamyl tRNA-reductase catalytic, N-terminal domain"/>
    <property type="match status" value="1"/>
</dbReference>
<evidence type="ECO:0000256" key="1">
    <source>
        <dbReference type="ARBA" id="ARBA00005059"/>
    </source>
</evidence>
<dbReference type="RefSeq" id="WP_145063855.1">
    <property type="nucleotide sequence ID" value="NZ_CP036263.1"/>
</dbReference>
<evidence type="ECO:0000313" key="18">
    <source>
        <dbReference type="Proteomes" id="UP000319852"/>
    </source>
</evidence>
<dbReference type="SUPFAM" id="SSF51735">
    <property type="entry name" value="NAD(P)-binding Rossmann-fold domains"/>
    <property type="match status" value="1"/>
</dbReference>
<dbReference type="KEGG" id="amob:HG15A2_49760"/>
<evidence type="ECO:0000256" key="7">
    <source>
        <dbReference type="ARBA" id="ARBA00047464"/>
    </source>
</evidence>
<gene>
    <name evidence="8 17" type="primary">hemA</name>
    <name evidence="17" type="ORF">HG15A2_49760</name>
</gene>
<dbReference type="AlphaFoldDB" id="A0A517N3B6"/>
<dbReference type="NCBIfam" id="TIGR01035">
    <property type="entry name" value="hemA"/>
    <property type="match status" value="1"/>
</dbReference>
<evidence type="ECO:0000259" key="14">
    <source>
        <dbReference type="Pfam" id="PF00745"/>
    </source>
</evidence>
<evidence type="ECO:0000256" key="9">
    <source>
        <dbReference type="PIRSR" id="PIRSR000445-1"/>
    </source>
</evidence>
<dbReference type="PANTHER" id="PTHR43013">
    <property type="entry name" value="GLUTAMYL-TRNA REDUCTASE"/>
    <property type="match status" value="1"/>
</dbReference>
<name>A0A517N3B6_9BACT</name>
<dbReference type="Pfam" id="PF05201">
    <property type="entry name" value="GlutR_N"/>
    <property type="match status" value="1"/>
</dbReference>
<evidence type="ECO:0000256" key="12">
    <source>
        <dbReference type="PIRSR" id="PIRSR000445-4"/>
    </source>
</evidence>
<comment type="function">
    <text evidence="8">Catalyzes the NADPH-dependent reduction of glutamyl-tRNA(Glu) to glutamate 1-semialdehyde (GSA).</text>
</comment>
<feature type="binding site" evidence="8 11">
    <location>
        <begin position="192"/>
        <end position="197"/>
    </location>
    <ligand>
        <name>NADP(+)</name>
        <dbReference type="ChEBI" id="CHEBI:58349"/>
    </ligand>
</feature>
<dbReference type="GO" id="GO:0050661">
    <property type="term" value="F:NADP binding"/>
    <property type="evidence" value="ECO:0007669"/>
    <property type="project" value="InterPro"/>
</dbReference>
<dbReference type="EMBL" id="CP036263">
    <property type="protein sequence ID" value="QDT01629.1"/>
    <property type="molecule type" value="Genomic_DNA"/>
</dbReference>
<dbReference type="PANTHER" id="PTHR43013:SF1">
    <property type="entry name" value="GLUTAMYL-TRNA REDUCTASE"/>
    <property type="match status" value="1"/>
</dbReference>
<dbReference type="GO" id="GO:0008883">
    <property type="term" value="F:glutamyl-tRNA reductase activity"/>
    <property type="evidence" value="ECO:0007669"/>
    <property type="project" value="UniProtKB-UniRule"/>
</dbReference>
<dbReference type="SUPFAM" id="SSF69075">
    <property type="entry name" value="Glutamyl tRNA-reductase dimerization domain"/>
    <property type="match status" value="1"/>
</dbReference>
<feature type="domain" description="Quinate/shikimate 5-dehydrogenase/glutamyl-tRNA reductase" evidence="15">
    <location>
        <begin position="175"/>
        <end position="308"/>
    </location>
</feature>
<comment type="pathway">
    <text evidence="1 8 13">Porphyrin-containing compound metabolism; protoporphyrin-IX biosynthesis; 5-aminolevulinate from L-glutamyl-tRNA(Glu): step 1/2.</text>
</comment>
<dbReference type="GO" id="GO:0019353">
    <property type="term" value="P:protoporphyrinogen IX biosynthetic process from glutamate"/>
    <property type="evidence" value="ECO:0007669"/>
    <property type="project" value="TreeGrafter"/>
</dbReference>
<feature type="site" description="Important for activity" evidence="8 12">
    <location>
        <position position="101"/>
    </location>
</feature>
<comment type="similarity">
    <text evidence="2 8 13">Belongs to the glutamyl-tRNA reductase family.</text>
</comment>
<feature type="domain" description="Glutamyl-tRNA reductase N-terminal" evidence="16">
    <location>
        <begin position="6"/>
        <end position="158"/>
    </location>
</feature>
<dbReference type="CDD" id="cd05213">
    <property type="entry name" value="NAD_bind_Glutamyl_tRNA_reduct"/>
    <property type="match status" value="1"/>
</dbReference>
<evidence type="ECO:0000256" key="3">
    <source>
        <dbReference type="ARBA" id="ARBA00012970"/>
    </source>
</evidence>
<dbReference type="PROSITE" id="PS00747">
    <property type="entry name" value="GLUTR"/>
    <property type="match status" value="1"/>
</dbReference>
<sequence length="425" mass="47970">MNLRMVGCSHQATSLDVRQQLAFGESQATDALARWREEFPETELALLSTCNRVELYAANEKLEGTPDDEHLTNALLGYHRVPIERVSMQLTRLSESEVVSHIYRVASSLDSMVVGEPQILAQVKNAYQRSQESGAAGPLLHELFQSALRTARRVAGETQLHRHRVSIPSVAIGDFASRVFERFDDKHVLVLGAGDMAEETLRYLQDVGAKKINVANRDMKRGTALAERFSGKSIEWDDRWLQLGETDLVISTTAAAQPIVTADAFDKLIAPMRRQRSLFILDLAVPRDFDPEIGERLGVYLYSLDDLEIACQKNRQARADQLPLAEEIVADETHKFLAGLRHRIAAPVITDFRRGLEEPKQAELERLFQKLPELDDHTRGEITQFADRLVNKMLYPPLKSLRDASEEGTPHSLLEALKRLFRLED</sequence>
<comment type="catalytic activity">
    <reaction evidence="7 8 13">
        <text>(S)-4-amino-5-oxopentanoate + tRNA(Glu) + NADP(+) = L-glutamyl-tRNA(Glu) + NADPH + H(+)</text>
        <dbReference type="Rhea" id="RHEA:12344"/>
        <dbReference type="Rhea" id="RHEA-COMP:9663"/>
        <dbReference type="Rhea" id="RHEA-COMP:9680"/>
        <dbReference type="ChEBI" id="CHEBI:15378"/>
        <dbReference type="ChEBI" id="CHEBI:57501"/>
        <dbReference type="ChEBI" id="CHEBI:57783"/>
        <dbReference type="ChEBI" id="CHEBI:58349"/>
        <dbReference type="ChEBI" id="CHEBI:78442"/>
        <dbReference type="ChEBI" id="CHEBI:78520"/>
        <dbReference type="EC" id="1.2.1.70"/>
    </reaction>
</comment>
<evidence type="ECO:0000259" key="15">
    <source>
        <dbReference type="Pfam" id="PF01488"/>
    </source>
</evidence>
<reference evidence="17 18" key="1">
    <citation type="submission" date="2019-02" db="EMBL/GenBank/DDBJ databases">
        <title>Deep-cultivation of Planctomycetes and their phenomic and genomic characterization uncovers novel biology.</title>
        <authorList>
            <person name="Wiegand S."/>
            <person name="Jogler M."/>
            <person name="Boedeker C."/>
            <person name="Pinto D."/>
            <person name="Vollmers J."/>
            <person name="Rivas-Marin E."/>
            <person name="Kohn T."/>
            <person name="Peeters S.H."/>
            <person name="Heuer A."/>
            <person name="Rast P."/>
            <person name="Oberbeckmann S."/>
            <person name="Bunk B."/>
            <person name="Jeske O."/>
            <person name="Meyerdierks A."/>
            <person name="Storesund J.E."/>
            <person name="Kallscheuer N."/>
            <person name="Luecker S."/>
            <person name="Lage O.M."/>
            <person name="Pohl T."/>
            <person name="Merkel B.J."/>
            <person name="Hornburger P."/>
            <person name="Mueller R.-W."/>
            <person name="Bruemmer F."/>
            <person name="Labrenz M."/>
            <person name="Spormann A.M."/>
            <person name="Op den Camp H."/>
            <person name="Overmann J."/>
            <person name="Amann R."/>
            <person name="Jetten M.S.M."/>
            <person name="Mascher T."/>
            <person name="Medema M.H."/>
            <person name="Devos D.P."/>
            <person name="Kaster A.-K."/>
            <person name="Ovreas L."/>
            <person name="Rohde M."/>
            <person name="Galperin M.Y."/>
            <person name="Jogler C."/>
        </authorList>
    </citation>
    <scope>NUCLEOTIDE SEQUENCE [LARGE SCALE GENOMIC DNA]</scope>
    <source>
        <strain evidence="17 18">HG15A2</strain>
    </source>
</reference>
<evidence type="ECO:0000313" key="17">
    <source>
        <dbReference type="EMBL" id="QDT01629.1"/>
    </source>
</evidence>
<dbReference type="InterPro" id="IPR036291">
    <property type="entry name" value="NAD(P)-bd_dom_sf"/>
</dbReference>
<evidence type="ECO:0000256" key="2">
    <source>
        <dbReference type="ARBA" id="ARBA00005916"/>
    </source>
</evidence>
<feature type="binding site" evidence="8 10">
    <location>
        <begin position="49"/>
        <end position="52"/>
    </location>
    <ligand>
        <name>substrate</name>
    </ligand>
</feature>
<dbReference type="InterPro" id="IPR015896">
    <property type="entry name" value="4pyrrol_synth_GluRdtase_dimer"/>
</dbReference>
<feature type="binding site" evidence="8 10">
    <location>
        <begin position="116"/>
        <end position="118"/>
    </location>
    <ligand>
        <name>substrate</name>
    </ligand>
</feature>
<dbReference type="InterPro" id="IPR018214">
    <property type="entry name" value="GluRdtase_CS"/>
</dbReference>
<dbReference type="Pfam" id="PF01488">
    <property type="entry name" value="Shikimate_DH"/>
    <property type="match status" value="1"/>
</dbReference>
<keyword evidence="18" id="KW-1185">Reference proteome</keyword>
<protein>
    <recommendedName>
        <fullName evidence="3 8">Glutamyl-tRNA reductase</fullName>
        <shortName evidence="8">GluTR</shortName>
        <ecNumber evidence="3 8">1.2.1.70</ecNumber>
    </recommendedName>
</protein>
<comment type="domain">
    <text evidence="8">Possesses an unusual extended V-shaped dimeric structure with each monomer consisting of three distinct domains arranged along a curved 'spinal' alpha-helix. The N-terminal catalytic domain specifically recognizes the glutamate moiety of the substrate. The second domain is the NADPH-binding domain, and the third C-terminal domain is responsible for dimerization.</text>
</comment>
<evidence type="ECO:0000256" key="10">
    <source>
        <dbReference type="PIRSR" id="PIRSR000445-2"/>
    </source>
</evidence>
<organism evidence="17 18">
    <name type="scientific">Adhaeretor mobilis</name>
    <dbReference type="NCBI Taxonomy" id="1930276"/>
    <lineage>
        <taxon>Bacteria</taxon>
        <taxon>Pseudomonadati</taxon>
        <taxon>Planctomycetota</taxon>
        <taxon>Planctomycetia</taxon>
        <taxon>Pirellulales</taxon>
        <taxon>Lacipirellulaceae</taxon>
        <taxon>Adhaeretor</taxon>
    </lineage>
</organism>
<feature type="binding site" evidence="8 10">
    <location>
        <position position="111"/>
    </location>
    <ligand>
        <name>substrate</name>
    </ligand>
</feature>
<comment type="subunit">
    <text evidence="8">Homodimer.</text>
</comment>
<evidence type="ECO:0000256" key="11">
    <source>
        <dbReference type="PIRSR" id="PIRSR000445-3"/>
    </source>
</evidence>
<proteinExistence type="inferred from homology"/>
<dbReference type="Gene3D" id="3.30.460.30">
    <property type="entry name" value="Glutamyl-tRNA reductase, N-terminal domain"/>
    <property type="match status" value="1"/>
</dbReference>
<feature type="active site" description="Nucleophile" evidence="8 9">
    <location>
        <position position="50"/>
    </location>
</feature>
<feature type="binding site" evidence="8 10">
    <location>
        <position position="122"/>
    </location>
    <ligand>
        <name>substrate</name>
    </ligand>
</feature>
<dbReference type="UniPathway" id="UPA00251">
    <property type="reaction ID" value="UER00316"/>
</dbReference>
<dbReference type="OrthoDB" id="110209at2"/>
<dbReference type="HAMAP" id="MF_00087">
    <property type="entry name" value="Glu_tRNA_reductase"/>
    <property type="match status" value="1"/>
</dbReference>
<keyword evidence="6 8" id="KW-0627">Porphyrin biosynthesis</keyword>